<gene>
    <name evidence="1" type="ORF">S01H4_52664</name>
</gene>
<dbReference type="EMBL" id="BART01030116">
    <property type="protein sequence ID" value="GAH14350.1"/>
    <property type="molecule type" value="Genomic_DNA"/>
</dbReference>
<evidence type="ECO:0000313" key="1">
    <source>
        <dbReference type="EMBL" id="GAH14350.1"/>
    </source>
</evidence>
<reference evidence="1" key="1">
    <citation type="journal article" date="2014" name="Front. Microbiol.">
        <title>High frequency of phylogenetically diverse reductive dehalogenase-homologous genes in deep subseafloor sedimentary metagenomes.</title>
        <authorList>
            <person name="Kawai M."/>
            <person name="Futagami T."/>
            <person name="Toyoda A."/>
            <person name="Takaki Y."/>
            <person name="Nishi S."/>
            <person name="Hori S."/>
            <person name="Arai W."/>
            <person name="Tsubouchi T."/>
            <person name="Morono Y."/>
            <person name="Uchiyama I."/>
            <person name="Ito T."/>
            <person name="Fujiyama A."/>
            <person name="Inagaki F."/>
            <person name="Takami H."/>
        </authorList>
    </citation>
    <scope>NUCLEOTIDE SEQUENCE</scope>
    <source>
        <strain evidence="1">Expedition CK06-06</strain>
    </source>
</reference>
<accession>X1E1N9</accession>
<dbReference type="AlphaFoldDB" id="X1E1N9"/>
<proteinExistence type="predicted"/>
<sequence>MEKTILVHHKISVDECIVGEVEELNNRYGVVTIHTCCGHGHVRQAYISVRLNSIEKMLLLGYDKKPKHYLLHDVFTPKSKCKCKSTQKCSKCGKIRRGWNKKPFLCYNCHFHPLKVD</sequence>
<protein>
    <submittedName>
        <fullName evidence="1">Uncharacterized protein</fullName>
    </submittedName>
</protein>
<comment type="caution">
    <text evidence="1">The sequence shown here is derived from an EMBL/GenBank/DDBJ whole genome shotgun (WGS) entry which is preliminary data.</text>
</comment>
<organism evidence="1">
    <name type="scientific">marine sediment metagenome</name>
    <dbReference type="NCBI Taxonomy" id="412755"/>
    <lineage>
        <taxon>unclassified sequences</taxon>
        <taxon>metagenomes</taxon>
        <taxon>ecological metagenomes</taxon>
    </lineage>
</organism>
<name>X1E1N9_9ZZZZ</name>